<keyword evidence="3 11" id="KW-0963">Cytoplasm</keyword>
<feature type="zinc finger region" description="CR-type" evidence="12">
    <location>
        <begin position="132"/>
        <end position="214"/>
    </location>
</feature>
<dbReference type="HAMAP" id="MF_01152">
    <property type="entry name" value="DnaJ"/>
    <property type="match status" value="1"/>
</dbReference>
<dbReference type="CDD" id="cd10719">
    <property type="entry name" value="DnaJ_zf"/>
    <property type="match status" value="1"/>
</dbReference>
<comment type="function">
    <text evidence="11">Participates actively in the response to hyperosmotic and heat shock by preventing the aggregation of stress-denatured proteins and by disaggregating proteins, also in an autonomous, DnaK-independent fashion. Unfolded proteins bind initially to DnaJ; upon interaction with the DnaJ-bound protein, DnaK hydrolyzes its bound ATP, resulting in the formation of a stable complex. GrpE releases ADP from DnaK; ATP binding to DnaK triggers the release of the substrate protein, thus completing the reaction cycle. Several rounds of ATP-dependent interactions between DnaJ, DnaK and GrpE are required for fully efficient folding. Also involved, together with DnaK and GrpE, in the DNA replication of plasmids through activation of initiation proteins.</text>
</comment>
<dbReference type="Gene3D" id="2.60.260.20">
    <property type="entry name" value="Urease metallochaperone UreE, N-terminal domain"/>
    <property type="match status" value="2"/>
</dbReference>
<dbReference type="FunFam" id="2.60.260.20:FF:000004">
    <property type="entry name" value="Molecular chaperone DnaJ"/>
    <property type="match status" value="1"/>
</dbReference>
<dbReference type="GO" id="GO:0042026">
    <property type="term" value="P:protein refolding"/>
    <property type="evidence" value="ECO:0007669"/>
    <property type="project" value="TreeGrafter"/>
</dbReference>
<name>A0A2M8QE48_9CHLR</name>
<dbReference type="Pfam" id="PF01556">
    <property type="entry name" value="DnaJ_C"/>
    <property type="match status" value="1"/>
</dbReference>
<comment type="caution">
    <text evidence="15">The sequence shown here is derived from an EMBL/GenBank/DDBJ whole genome shotgun (WGS) entry which is preliminary data.</text>
</comment>
<organism evidence="15 16">
    <name type="scientific">Candidatus Thermofonsia Clade 3 bacterium</name>
    <dbReference type="NCBI Taxonomy" id="2364212"/>
    <lineage>
        <taxon>Bacteria</taxon>
        <taxon>Bacillati</taxon>
        <taxon>Chloroflexota</taxon>
        <taxon>Candidatus Thermofontia</taxon>
        <taxon>Candidatus Thermofonsia Clade 3</taxon>
    </lineage>
</organism>
<dbReference type="SUPFAM" id="SSF49493">
    <property type="entry name" value="HSP40/DnaJ peptide-binding domain"/>
    <property type="match status" value="2"/>
</dbReference>
<reference evidence="15 16" key="1">
    <citation type="submission" date="2017-11" db="EMBL/GenBank/DDBJ databases">
        <title>Evolution of Phototrophy in the Chloroflexi Phylum Driven by Horizontal Gene Transfer.</title>
        <authorList>
            <person name="Ward L.M."/>
            <person name="Hemp J."/>
            <person name="Shih P.M."/>
            <person name="Mcglynn S.E."/>
            <person name="Fischer W."/>
        </authorList>
    </citation>
    <scope>NUCLEOTIDE SEQUENCE [LARGE SCALE GENOMIC DNA]</scope>
    <source>
        <strain evidence="15">JP3_7</strain>
    </source>
</reference>
<dbReference type="GO" id="GO:0051082">
    <property type="term" value="F:unfolded protein binding"/>
    <property type="evidence" value="ECO:0007669"/>
    <property type="project" value="UniProtKB-UniRule"/>
</dbReference>
<dbReference type="FunFam" id="1.10.287.110:FF:000031">
    <property type="entry name" value="Molecular chaperone DnaJ"/>
    <property type="match status" value="1"/>
</dbReference>
<dbReference type="InterPro" id="IPR036410">
    <property type="entry name" value="HSP_DnaJ_Cys-rich_dom_sf"/>
</dbReference>
<feature type="binding site" evidence="11">
    <location>
        <position position="148"/>
    </location>
    <ligand>
        <name>Zn(2+)</name>
        <dbReference type="ChEBI" id="CHEBI:29105"/>
        <label>1</label>
    </ligand>
</feature>
<dbReference type="Gene3D" id="6.20.20.10">
    <property type="match status" value="2"/>
</dbReference>
<comment type="subcellular location">
    <subcellularLocation>
        <location evidence="1 11">Cytoplasm</location>
    </subcellularLocation>
</comment>
<dbReference type="PANTHER" id="PTHR43096:SF48">
    <property type="entry name" value="CHAPERONE PROTEIN DNAJ"/>
    <property type="match status" value="1"/>
</dbReference>
<dbReference type="InterPro" id="IPR018253">
    <property type="entry name" value="DnaJ_domain_CS"/>
</dbReference>
<evidence type="ECO:0000256" key="3">
    <source>
        <dbReference type="ARBA" id="ARBA00022490"/>
    </source>
</evidence>
<dbReference type="PROSITE" id="PS51188">
    <property type="entry name" value="ZF_CR"/>
    <property type="match status" value="1"/>
</dbReference>
<dbReference type="InterPro" id="IPR001305">
    <property type="entry name" value="HSP_DnaJ_Cys-rich_dom"/>
</dbReference>
<dbReference type="SMART" id="SM00271">
    <property type="entry name" value="DnaJ"/>
    <property type="match status" value="1"/>
</dbReference>
<comment type="subunit">
    <text evidence="2 11">Homodimer.</text>
</comment>
<keyword evidence="7 11" id="KW-0863">Zinc-finger</keyword>
<evidence type="ECO:0000256" key="8">
    <source>
        <dbReference type="ARBA" id="ARBA00022833"/>
    </source>
</evidence>
<keyword evidence="4 11" id="KW-0235">DNA replication</keyword>
<dbReference type="Pfam" id="PF00226">
    <property type="entry name" value="DnaJ"/>
    <property type="match status" value="1"/>
</dbReference>
<dbReference type="CDD" id="cd10747">
    <property type="entry name" value="DnaJ_C"/>
    <property type="match status" value="1"/>
</dbReference>
<dbReference type="Pfam" id="PF00684">
    <property type="entry name" value="DnaJ_CXXCXGXG"/>
    <property type="match status" value="1"/>
</dbReference>
<feature type="binding site" evidence="11">
    <location>
        <position position="188"/>
    </location>
    <ligand>
        <name>Zn(2+)</name>
        <dbReference type="ChEBI" id="CHEBI:29105"/>
        <label>2</label>
    </ligand>
</feature>
<evidence type="ECO:0000256" key="10">
    <source>
        <dbReference type="ARBA" id="ARBA00023186"/>
    </source>
</evidence>
<dbReference type="PROSITE" id="PS00636">
    <property type="entry name" value="DNAJ_1"/>
    <property type="match status" value="1"/>
</dbReference>
<keyword evidence="8 11" id="KW-0862">Zinc</keyword>
<evidence type="ECO:0000256" key="2">
    <source>
        <dbReference type="ARBA" id="ARBA00011738"/>
    </source>
</evidence>
<feature type="binding site" evidence="11">
    <location>
        <position position="145"/>
    </location>
    <ligand>
        <name>Zn(2+)</name>
        <dbReference type="ChEBI" id="CHEBI:29105"/>
        <label>1</label>
    </ligand>
</feature>
<dbReference type="InterPro" id="IPR002939">
    <property type="entry name" value="DnaJ_C"/>
</dbReference>
<dbReference type="Proteomes" id="UP000230790">
    <property type="component" value="Unassembled WGS sequence"/>
</dbReference>
<dbReference type="GO" id="GO:0009408">
    <property type="term" value="P:response to heat"/>
    <property type="evidence" value="ECO:0007669"/>
    <property type="project" value="InterPro"/>
</dbReference>
<feature type="binding site" evidence="11">
    <location>
        <position position="205"/>
    </location>
    <ligand>
        <name>Zn(2+)</name>
        <dbReference type="ChEBI" id="CHEBI:29105"/>
        <label>1</label>
    </ligand>
</feature>
<feature type="domain" description="CR-type" evidence="14">
    <location>
        <begin position="132"/>
        <end position="214"/>
    </location>
</feature>
<evidence type="ECO:0000256" key="7">
    <source>
        <dbReference type="ARBA" id="ARBA00022771"/>
    </source>
</evidence>
<keyword evidence="9 11" id="KW-0346">Stress response</keyword>
<dbReference type="SUPFAM" id="SSF46565">
    <property type="entry name" value="Chaperone J-domain"/>
    <property type="match status" value="1"/>
</dbReference>
<dbReference type="GO" id="GO:0008270">
    <property type="term" value="F:zinc ion binding"/>
    <property type="evidence" value="ECO:0007669"/>
    <property type="project" value="UniProtKB-UniRule"/>
</dbReference>
<feature type="binding site" evidence="11">
    <location>
        <position position="165"/>
    </location>
    <ligand>
        <name>Zn(2+)</name>
        <dbReference type="ChEBI" id="CHEBI:29105"/>
        <label>2</label>
    </ligand>
</feature>
<evidence type="ECO:0000256" key="4">
    <source>
        <dbReference type="ARBA" id="ARBA00022705"/>
    </source>
</evidence>
<sequence length="375" mass="40968">MATTKRDYYEVLGVPRNASSDEIKKAFRRLAREYHPDVNKSPDAENKFKEINEAYEVLSNDQKRAAYDRYGHAGAQGGFGAEGFGGFSDINDIFNEFFGGFARAGAQARRGPRRGADLRYDLKIDFLEAIFGAEKEIEVVRNDVCPRCDGSGSEPGTSPTRCRTCNGTGEVRRVQQSILGSFVNVATCPTCNGTGEVITTPCRQCGGRKQVRVTRTLVVNIPPGVDTGTQIRLNGEGEPGVNGGPPGNLYVVIHVAPHPFFRRKDEDIIVEVSINVAQAALGDEIEVPTVDGKEKLVIPAGTQSGSVFRIKGKGVPHLRRNTRGDQIVLVTVQVPQSLTAEQKRLFIELSKTLGREVVPQQEKGFFDKLKDAFGV</sequence>
<evidence type="ECO:0000256" key="5">
    <source>
        <dbReference type="ARBA" id="ARBA00022723"/>
    </source>
</evidence>
<dbReference type="NCBIfam" id="NF008035">
    <property type="entry name" value="PRK10767.1"/>
    <property type="match status" value="1"/>
</dbReference>
<evidence type="ECO:0000256" key="12">
    <source>
        <dbReference type="PROSITE-ProRule" id="PRU00546"/>
    </source>
</evidence>
<dbReference type="InterPro" id="IPR012724">
    <property type="entry name" value="DnaJ"/>
</dbReference>
<dbReference type="GO" id="GO:0031072">
    <property type="term" value="F:heat shock protein binding"/>
    <property type="evidence" value="ECO:0007669"/>
    <property type="project" value="InterPro"/>
</dbReference>
<evidence type="ECO:0000259" key="14">
    <source>
        <dbReference type="PROSITE" id="PS51188"/>
    </source>
</evidence>
<proteinExistence type="inferred from homology"/>
<feature type="binding site" evidence="11">
    <location>
        <position position="162"/>
    </location>
    <ligand>
        <name>Zn(2+)</name>
        <dbReference type="ChEBI" id="CHEBI:29105"/>
        <label>2</label>
    </ligand>
</feature>
<dbReference type="InterPro" id="IPR001623">
    <property type="entry name" value="DnaJ_domain"/>
</dbReference>
<comment type="similarity">
    <text evidence="11">Belongs to the DnaJ family.</text>
</comment>
<protein>
    <recommendedName>
        <fullName evidence="11">Chaperone protein DnaJ</fullName>
    </recommendedName>
</protein>
<evidence type="ECO:0000256" key="11">
    <source>
        <dbReference type="HAMAP-Rule" id="MF_01152"/>
    </source>
</evidence>
<evidence type="ECO:0000256" key="9">
    <source>
        <dbReference type="ARBA" id="ARBA00023016"/>
    </source>
</evidence>
<keyword evidence="10 11" id="KW-0143">Chaperone</keyword>
<dbReference type="InterPro" id="IPR008971">
    <property type="entry name" value="HSP40/DnaJ_pept-bd"/>
</dbReference>
<dbReference type="PANTHER" id="PTHR43096">
    <property type="entry name" value="DNAJ HOMOLOG 1, MITOCHONDRIAL-RELATED"/>
    <property type="match status" value="1"/>
</dbReference>
<comment type="domain">
    <text evidence="11">The J domain is necessary and sufficient to stimulate DnaK ATPase activity. Zinc center 1 plays an important role in the autonomous, DnaK-independent chaperone activity of DnaJ. Zinc center 2 is essential for interaction with DnaK and for DnaJ activity.</text>
</comment>
<comment type="cofactor">
    <cofactor evidence="11">
        <name>Zn(2+)</name>
        <dbReference type="ChEBI" id="CHEBI:29105"/>
    </cofactor>
    <text evidence="11">Binds 2 Zn(2+) ions per monomer.</text>
</comment>
<dbReference type="InterPro" id="IPR036869">
    <property type="entry name" value="J_dom_sf"/>
</dbReference>
<feature type="binding site" evidence="11">
    <location>
        <position position="191"/>
    </location>
    <ligand>
        <name>Zn(2+)</name>
        <dbReference type="ChEBI" id="CHEBI:29105"/>
        <label>2</label>
    </ligand>
</feature>
<evidence type="ECO:0000313" key="15">
    <source>
        <dbReference type="EMBL" id="PJF48085.1"/>
    </source>
</evidence>
<dbReference type="Gene3D" id="1.10.287.110">
    <property type="entry name" value="DnaJ domain"/>
    <property type="match status" value="1"/>
</dbReference>
<dbReference type="EMBL" id="PGTN01000025">
    <property type="protein sequence ID" value="PJF48085.1"/>
    <property type="molecule type" value="Genomic_DNA"/>
</dbReference>
<evidence type="ECO:0000313" key="16">
    <source>
        <dbReference type="Proteomes" id="UP000230790"/>
    </source>
</evidence>
<dbReference type="NCBIfam" id="TIGR02349">
    <property type="entry name" value="DnaJ_bact"/>
    <property type="match status" value="1"/>
</dbReference>
<dbReference type="GO" id="GO:0006260">
    <property type="term" value="P:DNA replication"/>
    <property type="evidence" value="ECO:0007669"/>
    <property type="project" value="UniProtKB-KW"/>
</dbReference>
<accession>A0A2M8QE48</accession>
<comment type="caution">
    <text evidence="11">Lacks conserved residue(s) required for the propagation of feature annotation.</text>
</comment>
<dbReference type="GO" id="GO:0005524">
    <property type="term" value="F:ATP binding"/>
    <property type="evidence" value="ECO:0007669"/>
    <property type="project" value="InterPro"/>
</dbReference>
<dbReference type="PROSITE" id="PS50076">
    <property type="entry name" value="DNAJ_2"/>
    <property type="match status" value="1"/>
</dbReference>
<feature type="binding site" evidence="11">
    <location>
        <position position="202"/>
    </location>
    <ligand>
        <name>Zn(2+)</name>
        <dbReference type="ChEBI" id="CHEBI:29105"/>
        <label>1</label>
    </ligand>
</feature>
<dbReference type="GO" id="GO:0005737">
    <property type="term" value="C:cytoplasm"/>
    <property type="evidence" value="ECO:0007669"/>
    <property type="project" value="UniProtKB-SubCell"/>
</dbReference>
<evidence type="ECO:0000256" key="1">
    <source>
        <dbReference type="ARBA" id="ARBA00004496"/>
    </source>
</evidence>
<keyword evidence="5 11" id="KW-0479">Metal-binding</keyword>
<feature type="domain" description="J" evidence="13">
    <location>
        <begin position="7"/>
        <end position="71"/>
    </location>
</feature>
<keyword evidence="6 11" id="KW-0677">Repeat</keyword>
<dbReference type="SUPFAM" id="SSF57938">
    <property type="entry name" value="DnaJ/Hsp40 cysteine-rich domain"/>
    <property type="match status" value="1"/>
</dbReference>
<evidence type="ECO:0000256" key="6">
    <source>
        <dbReference type="ARBA" id="ARBA00022737"/>
    </source>
</evidence>
<evidence type="ECO:0000259" key="13">
    <source>
        <dbReference type="PROSITE" id="PS50076"/>
    </source>
</evidence>
<dbReference type="AlphaFoldDB" id="A0A2M8QE48"/>
<dbReference type="CDD" id="cd06257">
    <property type="entry name" value="DnaJ"/>
    <property type="match status" value="1"/>
</dbReference>
<gene>
    <name evidence="11 15" type="primary">dnaJ</name>
    <name evidence="15" type="ORF">CUN48_05400</name>
</gene>
<dbReference type="PRINTS" id="PR00625">
    <property type="entry name" value="JDOMAIN"/>
</dbReference>